<dbReference type="EMBL" id="AP005825">
    <property type="protein sequence ID" value="BAD08084.1"/>
    <property type="molecule type" value="Genomic_DNA"/>
</dbReference>
<gene>
    <name evidence="1" type="primary">P0724B10.37</name>
</gene>
<dbReference type="Proteomes" id="UP000000763">
    <property type="component" value="Chromosome 2"/>
</dbReference>
<reference evidence="2" key="2">
    <citation type="journal article" date="2008" name="Nucleic Acids Res.">
        <title>The rice annotation project database (RAP-DB): 2008 update.</title>
        <authorList>
            <consortium name="The rice annotation project (RAP)"/>
        </authorList>
    </citation>
    <scope>GENOME REANNOTATION</scope>
    <source>
        <strain evidence="2">cv. Nipponbare</strain>
    </source>
</reference>
<sequence>MTSSVSHHHGKKTIADKHFLLGFRHPKQFTSLLRIHDRNDASQSQITPELAKSMHLGYENLSHKDTGRAGSGERRGLIRAAAGCGISPPDLEELLGAAVDARKSKSPVISL</sequence>
<evidence type="ECO:0000313" key="1">
    <source>
        <dbReference type="EMBL" id="BAD08084.1"/>
    </source>
</evidence>
<proteinExistence type="predicted"/>
<reference evidence="2" key="1">
    <citation type="journal article" date="2005" name="Nature">
        <title>The map-based sequence of the rice genome.</title>
        <authorList>
            <consortium name="International rice genome sequencing project (IRGSP)"/>
            <person name="Matsumoto T."/>
            <person name="Wu J."/>
            <person name="Kanamori H."/>
            <person name="Katayose Y."/>
            <person name="Fujisawa M."/>
            <person name="Namiki N."/>
            <person name="Mizuno H."/>
            <person name="Yamamoto K."/>
            <person name="Antonio B.A."/>
            <person name="Baba T."/>
            <person name="Sakata K."/>
            <person name="Nagamura Y."/>
            <person name="Aoki H."/>
            <person name="Arikawa K."/>
            <person name="Arita K."/>
            <person name="Bito T."/>
            <person name="Chiden Y."/>
            <person name="Fujitsuka N."/>
            <person name="Fukunaka R."/>
            <person name="Hamada M."/>
            <person name="Harada C."/>
            <person name="Hayashi A."/>
            <person name="Hijishita S."/>
            <person name="Honda M."/>
            <person name="Hosokawa S."/>
            <person name="Ichikawa Y."/>
            <person name="Idonuma A."/>
            <person name="Iijima M."/>
            <person name="Ikeda M."/>
            <person name="Ikeno M."/>
            <person name="Ito K."/>
            <person name="Ito S."/>
            <person name="Ito T."/>
            <person name="Ito Y."/>
            <person name="Ito Y."/>
            <person name="Iwabuchi A."/>
            <person name="Kamiya K."/>
            <person name="Karasawa W."/>
            <person name="Kurita K."/>
            <person name="Katagiri S."/>
            <person name="Kikuta A."/>
            <person name="Kobayashi H."/>
            <person name="Kobayashi N."/>
            <person name="Machita K."/>
            <person name="Maehara T."/>
            <person name="Masukawa M."/>
            <person name="Mizubayashi T."/>
            <person name="Mukai Y."/>
            <person name="Nagasaki H."/>
            <person name="Nagata Y."/>
            <person name="Naito S."/>
            <person name="Nakashima M."/>
            <person name="Nakama Y."/>
            <person name="Nakamichi Y."/>
            <person name="Nakamura M."/>
            <person name="Meguro A."/>
            <person name="Negishi M."/>
            <person name="Ohta I."/>
            <person name="Ohta T."/>
            <person name="Okamoto M."/>
            <person name="Ono N."/>
            <person name="Saji S."/>
            <person name="Sakaguchi M."/>
            <person name="Sakai K."/>
            <person name="Shibata M."/>
            <person name="Shimokawa T."/>
            <person name="Song J."/>
            <person name="Takazaki Y."/>
            <person name="Terasawa K."/>
            <person name="Tsugane M."/>
            <person name="Tsuji K."/>
            <person name="Ueda S."/>
            <person name="Waki K."/>
            <person name="Yamagata H."/>
            <person name="Yamamoto M."/>
            <person name="Yamamoto S."/>
            <person name="Yamane H."/>
            <person name="Yoshiki S."/>
            <person name="Yoshihara R."/>
            <person name="Yukawa K."/>
            <person name="Zhong H."/>
            <person name="Yano M."/>
            <person name="Yuan Q."/>
            <person name="Ouyang S."/>
            <person name="Liu J."/>
            <person name="Jones K.M."/>
            <person name="Gansberger K."/>
            <person name="Moffat K."/>
            <person name="Hill J."/>
            <person name="Bera J."/>
            <person name="Fadrosh D."/>
            <person name="Jin S."/>
            <person name="Johri S."/>
            <person name="Kim M."/>
            <person name="Overton L."/>
            <person name="Reardon M."/>
            <person name="Tsitrin T."/>
            <person name="Vuong H."/>
            <person name="Weaver B."/>
            <person name="Ciecko A."/>
            <person name="Tallon L."/>
            <person name="Jackson J."/>
            <person name="Pai G."/>
            <person name="Aken S.V."/>
            <person name="Utterback T."/>
            <person name="Reidmuller S."/>
            <person name="Feldblyum T."/>
            <person name="Hsiao J."/>
            <person name="Zismann V."/>
            <person name="Iobst S."/>
            <person name="de Vazeille A.R."/>
            <person name="Buell C.R."/>
            <person name="Ying K."/>
            <person name="Li Y."/>
            <person name="Lu T."/>
            <person name="Huang Y."/>
            <person name="Zhao Q."/>
            <person name="Feng Q."/>
            <person name="Zhang L."/>
            <person name="Zhu J."/>
            <person name="Weng Q."/>
            <person name="Mu J."/>
            <person name="Lu Y."/>
            <person name="Fan D."/>
            <person name="Liu Y."/>
            <person name="Guan J."/>
            <person name="Zhang Y."/>
            <person name="Yu S."/>
            <person name="Liu X."/>
            <person name="Zhang Y."/>
            <person name="Hong G."/>
            <person name="Han B."/>
            <person name="Choisne N."/>
            <person name="Demange N."/>
            <person name="Orjeda G."/>
            <person name="Samain S."/>
            <person name="Cattolico L."/>
            <person name="Pelletier E."/>
            <person name="Couloux A."/>
            <person name="Segurens B."/>
            <person name="Wincker P."/>
            <person name="D'Hont A."/>
            <person name="Scarpelli C."/>
            <person name="Weissenbach J."/>
            <person name="Salanoubat M."/>
            <person name="Quetier F."/>
            <person name="Yu Y."/>
            <person name="Kim H.R."/>
            <person name="Rambo T."/>
            <person name="Currie J."/>
            <person name="Collura K."/>
            <person name="Luo M."/>
            <person name="Yang T."/>
            <person name="Ammiraju J.S.S."/>
            <person name="Engler F."/>
            <person name="Soderlund C."/>
            <person name="Wing R.A."/>
            <person name="Palmer L.E."/>
            <person name="de la Bastide M."/>
            <person name="Spiegel L."/>
            <person name="Nascimento L."/>
            <person name="Zutavern T."/>
            <person name="O'Shaughnessy A."/>
            <person name="Dike S."/>
            <person name="Dedhia N."/>
            <person name="Preston R."/>
            <person name="Balija V."/>
            <person name="McCombie W.R."/>
            <person name="Chow T."/>
            <person name="Chen H."/>
            <person name="Chung M."/>
            <person name="Chen C."/>
            <person name="Shaw J."/>
            <person name="Wu H."/>
            <person name="Hsiao K."/>
            <person name="Chao Y."/>
            <person name="Chu M."/>
            <person name="Cheng C."/>
            <person name="Hour A."/>
            <person name="Lee P."/>
            <person name="Lin S."/>
            <person name="Lin Y."/>
            <person name="Liou J."/>
            <person name="Liu S."/>
            <person name="Hsing Y."/>
            <person name="Raghuvanshi S."/>
            <person name="Mohanty A."/>
            <person name="Bharti A.K."/>
            <person name="Gaur A."/>
            <person name="Gupta V."/>
            <person name="Kumar D."/>
            <person name="Ravi V."/>
            <person name="Vij S."/>
            <person name="Kapur A."/>
            <person name="Khurana P."/>
            <person name="Khurana P."/>
            <person name="Khurana J.P."/>
            <person name="Tyagi A.K."/>
            <person name="Gaikwad K."/>
            <person name="Singh A."/>
            <person name="Dalal V."/>
            <person name="Srivastava S."/>
            <person name="Dixit A."/>
            <person name="Pal A.K."/>
            <person name="Ghazi I.A."/>
            <person name="Yadav M."/>
            <person name="Pandit A."/>
            <person name="Bhargava A."/>
            <person name="Sureshbabu K."/>
            <person name="Batra K."/>
            <person name="Sharma T.R."/>
            <person name="Mohapatra T."/>
            <person name="Singh N.K."/>
            <person name="Messing J."/>
            <person name="Nelson A.B."/>
            <person name="Fuks G."/>
            <person name="Kavchok S."/>
            <person name="Keizer G."/>
            <person name="Linton E."/>
            <person name="Llaca V."/>
            <person name="Song R."/>
            <person name="Tanyolac B."/>
            <person name="Young S."/>
            <person name="Ho-Il K."/>
            <person name="Hahn J.H."/>
            <person name="Sangsakoo G."/>
            <person name="Vanavichit A."/>
            <person name="de Mattos Luiz.A.T."/>
            <person name="Zimmer P.D."/>
            <person name="Malone G."/>
            <person name="Dellagostin O."/>
            <person name="de Oliveira A.C."/>
            <person name="Bevan M."/>
            <person name="Bancroft I."/>
            <person name="Minx P."/>
            <person name="Cordum H."/>
            <person name="Wilson R."/>
            <person name="Cheng Z."/>
            <person name="Jin W."/>
            <person name="Jiang J."/>
            <person name="Leong S.A."/>
            <person name="Iwama H."/>
            <person name="Gojobori T."/>
            <person name="Itoh T."/>
            <person name="Niimura Y."/>
            <person name="Fujii Y."/>
            <person name="Habara T."/>
            <person name="Sakai H."/>
            <person name="Sato Y."/>
            <person name="Wilson G."/>
            <person name="Kumar K."/>
            <person name="McCouch S."/>
            <person name="Juretic N."/>
            <person name="Hoen D."/>
            <person name="Wright S."/>
            <person name="Bruskiewich R."/>
            <person name="Bureau T."/>
            <person name="Miyao A."/>
            <person name="Hirochika H."/>
            <person name="Nishikawa T."/>
            <person name="Kadowaki K."/>
            <person name="Sugiura M."/>
            <person name="Burr B."/>
            <person name="Sasaki T."/>
        </authorList>
    </citation>
    <scope>NUCLEOTIDE SEQUENCE [LARGE SCALE GENOMIC DNA]</scope>
    <source>
        <strain evidence="2">cv. Nipponbare</strain>
    </source>
</reference>
<dbReference type="AlphaFoldDB" id="Q6YVI1"/>
<name>Q6YVI1_ORYSJ</name>
<accession>Q6YVI1</accession>
<evidence type="ECO:0000313" key="2">
    <source>
        <dbReference type="Proteomes" id="UP000000763"/>
    </source>
</evidence>
<protein>
    <submittedName>
        <fullName evidence="1">Uncharacterized protein</fullName>
    </submittedName>
</protein>
<organism evidence="1 2">
    <name type="scientific">Oryza sativa subsp. japonica</name>
    <name type="common">Rice</name>
    <dbReference type="NCBI Taxonomy" id="39947"/>
    <lineage>
        <taxon>Eukaryota</taxon>
        <taxon>Viridiplantae</taxon>
        <taxon>Streptophyta</taxon>
        <taxon>Embryophyta</taxon>
        <taxon>Tracheophyta</taxon>
        <taxon>Spermatophyta</taxon>
        <taxon>Magnoliopsida</taxon>
        <taxon>Liliopsida</taxon>
        <taxon>Poales</taxon>
        <taxon>Poaceae</taxon>
        <taxon>BOP clade</taxon>
        <taxon>Oryzoideae</taxon>
        <taxon>Oryzeae</taxon>
        <taxon>Oryzinae</taxon>
        <taxon>Oryza</taxon>
        <taxon>Oryza sativa</taxon>
    </lineage>
</organism>